<feature type="compositionally biased region" description="Basic and acidic residues" evidence="1">
    <location>
        <begin position="88"/>
        <end position="100"/>
    </location>
</feature>
<dbReference type="EMBL" id="JAIFRP010004412">
    <property type="protein sequence ID" value="KAK2575622.1"/>
    <property type="molecule type" value="Genomic_DNA"/>
</dbReference>
<protein>
    <submittedName>
        <fullName evidence="2">Uncharacterized protein</fullName>
    </submittedName>
</protein>
<comment type="caution">
    <text evidence="2">The sequence shown here is derived from an EMBL/GenBank/DDBJ whole genome shotgun (WGS) entry which is preliminary data.</text>
</comment>
<dbReference type="Proteomes" id="UP001258017">
    <property type="component" value="Unassembled WGS sequence"/>
</dbReference>
<reference evidence="2" key="2">
    <citation type="journal article" date="2023" name="Commun. Biol.">
        <title>Intrasexual cuticular hydrocarbon dimorphism in a wasp sheds light on hydrocarbon biosynthesis genes in Hymenoptera.</title>
        <authorList>
            <person name="Moris V.C."/>
            <person name="Podsiadlowski L."/>
            <person name="Martin S."/>
            <person name="Oeyen J.P."/>
            <person name="Donath A."/>
            <person name="Petersen M."/>
            <person name="Wilbrandt J."/>
            <person name="Misof B."/>
            <person name="Liedtke D."/>
            <person name="Thamm M."/>
            <person name="Scheiner R."/>
            <person name="Schmitt T."/>
            <person name="Niehuis O."/>
        </authorList>
    </citation>
    <scope>NUCLEOTIDE SEQUENCE</scope>
    <source>
        <strain evidence="2">GBR_01_08_01A</strain>
    </source>
</reference>
<feature type="compositionally biased region" description="Basic and acidic residues" evidence="1">
    <location>
        <begin position="19"/>
        <end position="34"/>
    </location>
</feature>
<feature type="compositionally biased region" description="Polar residues" evidence="1">
    <location>
        <begin position="73"/>
        <end position="83"/>
    </location>
</feature>
<name>A0AAD9R9K2_9HYME</name>
<sequence length="312" mass="34779">MGKSRKRSRSSSRKRSRSISRDRSKSPKISKRDLQQQITSMAKSIAELIEAQKAANKALNPQIQSKEDIVDSPNRTIPENSVASAGESGEKGPEVEKPDAEIEDGEVTIENDDYQELDNELLEVLGEEVTDSDCQRVCSGKRERPTCEIQAGGLVLLEEIHGRELPSEGLDDIIEGSAENQHRQEPDVEKEIDTRSKEVFRKVNRIAGRLKYFVEQWREVTDDRFILHCIEGCNIQFENAPVQLCESMEPTWSPEEHARIKAAIQGLSSKQAVEICTAIEDHPFTPITLSSLTAARGHLTSKPGGNHALLPC</sequence>
<gene>
    <name evidence="2" type="ORF">KPH14_011885</name>
</gene>
<evidence type="ECO:0000256" key="1">
    <source>
        <dbReference type="SAM" id="MobiDB-lite"/>
    </source>
</evidence>
<reference evidence="2" key="1">
    <citation type="submission" date="2021-08" db="EMBL/GenBank/DDBJ databases">
        <authorList>
            <person name="Misof B."/>
            <person name="Oliver O."/>
            <person name="Podsiadlowski L."/>
            <person name="Donath A."/>
            <person name="Peters R."/>
            <person name="Mayer C."/>
            <person name="Rust J."/>
            <person name="Gunkel S."/>
            <person name="Lesny P."/>
            <person name="Martin S."/>
            <person name="Oeyen J.P."/>
            <person name="Petersen M."/>
            <person name="Panagiotis P."/>
            <person name="Wilbrandt J."/>
            <person name="Tanja T."/>
        </authorList>
    </citation>
    <scope>NUCLEOTIDE SEQUENCE</scope>
    <source>
        <strain evidence="2">GBR_01_08_01A</strain>
        <tissue evidence="2">Thorax + abdomen</tissue>
    </source>
</reference>
<dbReference type="AlphaFoldDB" id="A0AAD9R9K2"/>
<evidence type="ECO:0000313" key="2">
    <source>
        <dbReference type="EMBL" id="KAK2575622.1"/>
    </source>
</evidence>
<feature type="compositionally biased region" description="Basic residues" evidence="1">
    <location>
        <begin position="1"/>
        <end position="18"/>
    </location>
</feature>
<feature type="region of interest" description="Disordered" evidence="1">
    <location>
        <begin position="1"/>
        <end position="36"/>
    </location>
</feature>
<proteinExistence type="predicted"/>
<evidence type="ECO:0000313" key="3">
    <source>
        <dbReference type="Proteomes" id="UP001258017"/>
    </source>
</evidence>
<organism evidence="2 3">
    <name type="scientific">Odynerus spinipes</name>
    <dbReference type="NCBI Taxonomy" id="1348599"/>
    <lineage>
        <taxon>Eukaryota</taxon>
        <taxon>Metazoa</taxon>
        <taxon>Ecdysozoa</taxon>
        <taxon>Arthropoda</taxon>
        <taxon>Hexapoda</taxon>
        <taxon>Insecta</taxon>
        <taxon>Pterygota</taxon>
        <taxon>Neoptera</taxon>
        <taxon>Endopterygota</taxon>
        <taxon>Hymenoptera</taxon>
        <taxon>Apocrita</taxon>
        <taxon>Aculeata</taxon>
        <taxon>Vespoidea</taxon>
        <taxon>Vespidae</taxon>
        <taxon>Eumeninae</taxon>
        <taxon>Odynerus</taxon>
    </lineage>
</organism>
<keyword evidence="3" id="KW-1185">Reference proteome</keyword>
<accession>A0AAD9R9K2</accession>
<feature type="region of interest" description="Disordered" evidence="1">
    <location>
        <begin position="56"/>
        <end position="106"/>
    </location>
</feature>